<evidence type="ECO:0000256" key="1">
    <source>
        <dbReference type="SAM" id="Phobius"/>
    </source>
</evidence>
<accession>A0ABD5XUX8</accession>
<dbReference type="EMBL" id="JBHSZG010000001">
    <property type="protein sequence ID" value="MFC7136982.1"/>
    <property type="molecule type" value="Genomic_DNA"/>
</dbReference>
<protein>
    <submittedName>
        <fullName evidence="2">Uncharacterized protein</fullName>
    </submittedName>
</protein>
<keyword evidence="1" id="KW-0812">Transmembrane</keyword>
<name>A0ABD5XUX8_9EURY</name>
<dbReference type="AlphaFoldDB" id="A0ABD5XUX8"/>
<keyword evidence="1" id="KW-1133">Transmembrane helix</keyword>
<gene>
    <name evidence="2" type="ORF">ACFQRB_11905</name>
</gene>
<dbReference type="Proteomes" id="UP001596368">
    <property type="component" value="Unassembled WGS sequence"/>
</dbReference>
<reference evidence="2 3" key="1">
    <citation type="journal article" date="2019" name="Int. J. Syst. Evol. Microbiol.">
        <title>The Global Catalogue of Microorganisms (GCM) 10K type strain sequencing project: providing services to taxonomists for standard genome sequencing and annotation.</title>
        <authorList>
            <consortium name="The Broad Institute Genomics Platform"/>
            <consortium name="The Broad Institute Genome Sequencing Center for Infectious Disease"/>
            <person name="Wu L."/>
            <person name="Ma J."/>
        </authorList>
    </citation>
    <scope>NUCLEOTIDE SEQUENCE [LARGE SCALE GENOMIC DNA]</scope>
    <source>
        <strain evidence="2 3">DT92</strain>
    </source>
</reference>
<keyword evidence="1" id="KW-0472">Membrane</keyword>
<organism evidence="2 3">
    <name type="scientific">Halobaculum litoreum</name>
    <dbReference type="NCBI Taxonomy" id="3031998"/>
    <lineage>
        <taxon>Archaea</taxon>
        <taxon>Methanobacteriati</taxon>
        <taxon>Methanobacteriota</taxon>
        <taxon>Stenosarchaea group</taxon>
        <taxon>Halobacteria</taxon>
        <taxon>Halobacteriales</taxon>
        <taxon>Haloferacaceae</taxon>
        <taxon>Halobaculum</taxon>
    </lineage>
</organism>
<dbReference type="RefSeq" id="WP_284013951.1">
    <property type="nucleotide sequence ID" value="NZ_CP126156.1"/>
</dbReference>
<evidence type="ECO:0000313" key="3">
    <source>
        <dbReference type="Proteomes" id="UP001596368"/>
    </source>
</evidence>
<keyword evidence="3" id="KW-1185">Reference proteome</keyword>
<evidence type="ECO:0000313" key="2">
    <source>
        <dbReference type="EMBL" id="MFC7136982.1"/>
    </source>
</evidence>
<comment type="caution">
    <text evidence="2">The sequence shown here is derived from an EMBL/GenBank/DDBJ whole genome shotgun (WGS) entry which is preliminary data.</text>
</comment>
<sequence>MSPRTPAHGRHDDPYRPPTNLATAFAVAAAVPLALFALHRPAFVAGAVVGAVATAALAR</sequence>
<feature type="transmembrane region" description="Helical" evidence="1">
    <location>
        <begin position="20"/>
        <end position="36"/>
    </location>
</feature>
<dbReference type="GeneID" id="81121148"/>
<proteinExistence type="predicted"/>